<feature type="region of interest" description="Disordered" evidence="1">
    <location>
        <begin position="83"/>
        <end position="149"/>
    </location>
</feature>
<proteinExistence type="predicted"/>
<evidence type="ECO:0000256" key="1">
    <source>
        <dbReference type="SAM" id="MobiDB-lite"/>
    </source>
</evidence>
<dbReference type="EMBL" id="CAJNJQ010000846">
    <property type="protein sequence ID" value="CAE7103737.1"/>
    <property type="molecule type" value="Genomic_DNA"/>
</dbReference>
<dbReference type="AlphaFoldDB" id="A0A8H3HYH9"/>
<comment type="caution">
    <text evidence="2">The sequence shown here is derived from an EMBL/GenBank/DDBJ whole genome shotgun (WGS) entry which is preliminary data.</text>
</comment>
<name>A0A8H3HYH9_9AGAM</name>
<sequence length="428" mass="45619">MAPTVIESHLAPPLLDSTPATANESTWEALRVSSPIEFPESMNGTMSIYWRRKLMVMGDARRNNGRQINITEVGVVYPTPSTLPVIREESPNSQNLDTSTSTAPASCGNSTLLAAHELTEGSESSIGDTPGCSHIQMDSCDLEESPGIGSATTTTWVESMALRDTLSRPTTQNVILDATDGTKPPSMQDVGDLLPVKSFDHENAWANHDVENSEIPIDSAGVPLDSPDRENVNAYDYSECIERLCTCSGSSTSLGWMSQCSASTGLGSPLVTPSNSLPHLSQVDRPSTEEPHDVQSSCMDVIFESQLSQTGSSSPPQPGSPSMDTSRFDSVVQIASNGSSSADSDTVPAPKLSPESQMLQYFLDDRTYAEVAGSVFVMVWQVMWTSATPPLILVVISIVDGYVVIGPGLIGAICTAMTGSETCQIMLN</sequence>
<accession>A0A8H3HYH9</accession>
<organism evidence="2 3">
    <name type="scientific">Rhizoctonia solani</name>
    <dbReference type="NCBI Taxonomy" id="456999"/>
    <lineage>
        <taxon>Eukaryota</taxon>
        <taxon>Fungi</taxon>
        <taxon>Dikarya</taxon>
        <taxon>Basidiomycota</taxon>
        <taxon>Agaricomycotina</taxon>
        <taxon>Agaricomycetes</taxon>
        <taxon>Cantharellales</taxon>
        <taxon>Ceratobasidiaceae</taxon>
        <taxon>Rhizoctonia</taxon>
    </lineage>
</organism>
<feature type="region of interest" description="Disordered" evidence="1">
    <location>
        <begin position="307"/>
        <end position="326"/>
    </location>
</feature>
<feature type="region of interest" description="Disordered" evidence="1">
    <location>
        <begin position="1"/>
        <end position="20"/>
    </location>
</feature>
<feature type="region of interest" description="Disordered" evidence="1">
    <location>
        <begin position="272"/>
        <end position="295"/>
    </location>
</feature>
<dbReference type="Proteomes" id="UP000663827">
    <property type="component" value="Unassembled WGS sequence"/>
</dbReference>
<gene>
    <name evidence="2" type="ORF">RDB_LOCUS42607</name>
</gene>
<evidence type="ECO:0000313" key="3">
    <source>
        <dbReference type="Proteomes" id="UP000663827"/>
    </source>
</evidence>
<reference evidence="2" key="1">
    <citation type="submission" date="2021-01" db="EMBL/GenBank/DDBJ databases">
        <authorList>
            <person name="Kaushik A."/>
        </authorList>
    </citation>
    <scope>NUCLEOTIDE SEQUENCE</scope>
    <source>
        <strain evidence="2">AG5</strain>
    </source>
</reference>
<evidence type="ECO:0000313" key="2">
    <source>
        <dbReference type="EMBL" id="CAE7103737.1"/>
    </source>
</evidence>
<feature type="compositionally biased region" description="Polar residues" evidence="1">
    <location>
        <begin position="91"/>
        <end position="112"/>
    </location>
</feature>
<protein>
    <submittedName>
        <fullName evidence="2">Uncharacterized protein</fullName>
    </submittedName>
</protein>